<keyword evidence="3" id="KW-1185">Reference proteome</keyword>
<dbReference type="EMBL" id="QYUO01000001">
    <property type="protein sequence ID" value="RJF97411.1"/>
    <property type="molecule type" value="Genomic_DNA"/>
</dbReference>
<dbReference type="PANTHER" id="PTHR30267:SF2">
    <property type="entry name" value="PROTEIN PRKA"/>
    <property type="match status" value="1"/>
</dbReference>
<dbReference type="AlphaFoldDB" id="A0A3A3FT92"/>
<dbReference type="PIRSF" id="PIRSF000549">
    <property type="entry name" value="Ser_prot_kin"/>
    <property type="match status" value="1"/>
</dbReference>
<evidence type="ECO:0000313" key="3">
    <source>
        <dbReference type="Proteomes" id="UP000265955"/>
    </source>
</evidence>
<dbReference type="InterPro" id="IPR010650">
    <property type="entry name" value="PrkA_C"/>
</dbReference>
<name>A0A3A3FT92_9BURK</name>
<dbReference type="OrthoDB" id="9761914at2"/>
<proteinExistence type="predicted"/>
<dbReference type="InterPro" id="IPR016230">
    <property type="entry name" value="PrkA/YeaG"/>
</dbReference>
<dbReference type="GO" id="GO:0004672">
    <property type="term" value="F:protein kinase activity"/>
    <property type="evidence" value="ECO:0007669"/>
    <property type="project" value="InterPro"/>
</dbReference>
<dbReference type="SUPFAM" id="SSF52540">
    <property type="entry name" value="P-loop containing nucleoside triphosphate hydrolases"/>
    <property type="match status" value="1"/>
</dbReference>
<dbReference type="InterPro" id="IPR027417">
    <property type="entry name" value="P-loop_NTPase"/>
</dbReference>
<dbReference type="SMART" id="SM00763">
    <property type="entry name" value="AAA_PrkA"/>
    <property type="match status" value="1"/>
</dbReference>
<keyword evidence="2" id="KW-0418">Kinase</keyword>
<sequence>MKIFDNYAARYERTREEEYSLQEYLELCKRDRLAFATAAERMLEAIGEPEMIDTRHDSRLSRIFANKVIKIYPAFREFYGTEEVIEQVVSYFRHAAQGLEERKQVLYLLGPVGGGKSSIAEKLKSLMEQVPFYAIKGSPVNESPLGLFNEIEDGDILEEDYGIPRRYLKTIPSPWAVKRLHEFNGDINQFRVVKRYPSILKQVAISKTEPGDENNQDISSLVGKVDIRKLEDYSQDDPDAYSYSGGLCLSNQGLMEFVEMFKAPIKVLHPLLTATQEGNYKGTEGFGAIPFDGVVLAHSNESEWKAFRNNKNNEAFLDRIYIVKVPYCLRVSEEIKIYDKLIQNSSLSKAPCAPGTLKMMAQFAVLSRVKDPENSSIFSKMQVYDGENLKDTDPKAKSRQEYTDYAGVDEGMNGLSTRFAYKILSKVFNFDNTEVAANPVHLLYVLEQQIEREQFAPELEQRYMSYIKEYLAQRYVEFIGKEIQTAYLESYSEYGQNIFDRYVTFADFWIQDQEFRDPDTGESFDRDSLNNELEKIEKPAGISNPKDFRNEIVNFVLRARAQNNGKNPAWTSYEKLRTVIEKKMFSNTEELLPVISFNAKASADDANKHQEFVARMVAKGYTAKQVRLLCEWYLRVRKSS</sequence>
<evidence type="ECO:0000313" key="2">
    <source>
        <dbReference type="EMBL" id="RJF97411.1"/>
    </source>
</evidence>
<dbReference type="Pfam" id="PF08298">
    <property type="entry name" value="AAA_PrkA"/>
    <property type="match status" value="1"/>
</dbReference>
<dbReference type="NCBIfam" id="NF011999">
    <property type="entry name" value="PRK15455.1"/>
    <property type="match status" value="1"/>
</dbReference>
<gene>
    <name evidence="2" type="ORF">D3871_01840</name>
</gene>
<dbReference type="InterPro" id="IPR057741">
    <property type="entry name" value="YeaG"/>
</dbReference>
<feature type="domain" description="PrkA AAA" evidence="1">
    <location>
        <begin position="19"/>
        <end position="376"/>
    </location>
</feature>
<dbReference type="Gene3D" id="3.40.50.300">
    <property type="entry name" value="P-loop containing nucleotide triphosphate hydrolases"/>
    <property type="match status" value="1"/>
</dbReference>
<dbReference type="Pfam" id="PF06798">
    <property type="entry name" value="PrkA"/>
    <property type="match status" value="1"/>
</dbReference>
<reference evidence="3" key="1">
    <citation type="submission" date="2018-09" db="EMBL/GenBank/DDBJ databases">
        <authorList>
            <person name="Zhu H."/>
        </authorList>
    </citation>
    <scope>NUCLEOTIDE SEQUENCE [LARGE SCALE GENOMIC DNA]</scope>
    <source>
        <strain evidence="3">K1R23-30</strain>
    </source>
</reference>
<dbReference type="RefSeq" id="WP_119767362.1">
    <property type="nucleotide sequence ID" value="NZ_QYUO01000001.1"/>
</dbReference>
<dbReference type="InterPro" id="IPR013153">
    <property type="entry name" value="Prk_AAA"/>
</dbReference>
<comment type="caution">
    <text evidence="2">The sequence shown here is derived from an EMBL/GenBank/DDBJ whole genome shotgun (WGS) entry which is preliminary data.</text>
</comment>
<organism evidence="2 3">
    <name type="scientific">Noviherbaspirillum saxi</name>
    <dbReference type="NCBI Taxonomy" id="2320863"/>
    <lineage>
        <taxon>Bacteria</taxon>
        <taxon>Pseudomonadati</taxon>
        <taxon>Pseudomonadota</taxon>
        <taxon>Betaproteobacteria</taxon>
        <taxon>Burkholderiales</taxon>
        <taxon>Oxalobacteraceae</taxon>
        <taxon>Noviherbaspirillum</taxon>
    </lineage>
</organism>
<evidence type="ECO:0000259" key="1">
    <source>
        <dbReference type="SMART" id="SM00763"/>
    </source>
</evidence>
<accession>A0A3A3FT92</accession>
<protein>
    <submittedName>
        <fullName evidence="2">PrkA family serine protein kinase</fullName>
    </submittedName>
</protein>
<dbReference type="PANTHER" id="PTHR30267">
    <property type="entry name" value="PROTEIN KINASE PRKA"/>
    <property type="match status" value="1"/>
</dbReference>
<keyword evidence="2" id="KW-0808">Transferase</keyword>
<dbReference type="Proteomes" id="UP000265955">
    <property type="component" value="Unassembled WGS sequence"/>
</dbReference>